<dbReference type="AlphaFoldDB" id="A0A6N2N5R3"/>
<feature type="region of interest" description="Disordered" evidence="1">
    <location>
        <begin position="157"/>
        <end position="226"/>
    </location>
</feature>
<proteinExistence type="predicted"/>
<organism evidence="3">
    <name type="scientific">Salix viminalis</name>
    <name type="common">Common osier</name>
    <name type="synonym">Basket willow</name>
    <dbReference type="NCBI Taxonomy" id="40686"/>
    <lineage>
        <taxon>Eukaryota</taxon>
        <taxon>Viridiplantae</taxon>
        <taxon>Streptophyta</taxon>
        <taxon>Embryophyta</taxon>
        <taxon>Tracheophyta</taxon>
        <taxon>Spermatophyta</taxon>
        <taxon>Magnoliopsida</taxon>
        <taxon>eudicotyledons</taxon>
        <taxon>Gunneridae</taxon>
        <taxon>Pentapetalae</taxon>
        <taxon>rosids</taxon>
        <taxon>fabids</taxon>
        <taxon>Malpighiales</taxon>
        <taxon>Salicaceae</taxon>
        <taxon>Saliceae</taxon>
        <taxon>Salix</taxon>
    </lineage>
</organism>
<reference evidence="3" key="1">
    <citation type="submission" date="2019-03" db="EMBL/GenBank/DDBJ databases">
        <authorList>
            <person name="Mank J."/>
            <person name="Almeida P."/>
        </authorList>
    </citation>
    <scope>NUCLEOTIDE SEQUENCE</scope>
    <source>
        <strain evidence="3">78183</strain>
    </source>
</reference>
<dbReference type="Pfam" id="PF14111">
    <property type="entry name" value="DUF4283"/>
    <property type="match status" value="1"/>
</dbReference>
<evidence type="ECO:0000256" key="1">
    <source>
        <dbReference type="SAM" id="MobiDB-lite"/>
    </source>
</evidence>
<sequence>MAADKSKTAPKPNMNTWADRVKVTDSCTRFTLDPVPRNDDGRTPEITADMLTENAEQWDRCMVGFFPGFRMNYHTVNTVANRIWNSGGLESVMSTASGFWLFRFQKEDQMQAILERGPWMVFGHACTGGTVTGENEASRTTDQVHGTVTANQIVVRKESNEGKHTLRKESTPKSLPSQNQTHGNQQPRGNHTLKVLMKDNTETTKGGKGERTTETTQEGKGERTTD</sequence>
<accession>A0A6N2N5R3</accession>
<feature type="compositionally biased region" description="Polar residues" evidence="1">
    <location>
        <begin position="172"/>
        <end position="189"/>
    </location>
</feature>
<gene>
    <name evidence="3" type="ORF">SVIM_LOCUS469873</name>
</gene>
<name>A0A6N2N5R3_SALVM</name>
<feature type="compositionally biased region" description="Basic and acidic residues" evidence="1">
    <location>
        <begin position="157"/>
        <end position="171"/>
    </location>
</feature>
<feature type="domain" description="DUF4283" evidence="2">
    <location>
        <begin position="54"/>
        <end position="124"/>
    </location>
</feature>
<dbReference type="EMBL" id="CAADRP010002151">
    <property type="protein sequence ID" value="VFU62243.1"/>
    <property type="molecule type" value="Genomic_DNA"/>
</dbReference>
<protein>
    <recommendedName>
        <fullName evidence="2">DUF4283 domain-containing protein</fullName>
    </recommendedName>
</protein>
<feature type="compositionally biased region" description="Basic and acidic residues" evidence="1">
    <location>
        <begin position="196"/>
        <end position="226"/>
    </location>
</feature>
<dbReference type="InterPro" id="IPR025558">
    <property type="entry name" value="DUF4283"/>
</dbReference>
<evidence type="ECO:0000259" key="2">
    <source>
        <dbReference type="Pfam" id="PF14111"/>
    </source>
</evidence>
<evidence type="ECO:0000313" key="3">
    <source>
        <dbReference type="EMBL" id="VFU62243.1"/>
    </source>
</evidence>